<feature type="transmembrane region" description="Helical" evidence="1">
    <location>
        <begin position="69"/>
        <end position="86"/>
    </location>
</feature>
<dbReference type="AlphaFoldDB" id="A0AAD7C5X3"/>
<accession>A0AAD7C5X3</accession>
<dbReference type="EMBL" id="JARKIF010000005">
    <property type="protein sequence ID" value="KAJ7639518.1"/>
    <property type="molecule type" value="Genomic_DNA"/>
</dbReference>
<keyword evidence="3" id="KW-1185">Reference proteome</keyword>
<evidence type="ECO:0000313" key="3">
    <source>
        <dbReference type="Proteomes" id="UP001221142"/>
    </source>
</evidence>
<reference evidence="2" key="1">
    <citation type="submission" date="2023-03" db="EMBL/GenBank/DDBJ databases">
        <title>Massive genome expansion in bonnet fungi (Mycena s.s.) driven by repeated elements and novel gene families across ecological guilds.</title>
        <authorList>
            <consortium name="Lawrence Berkeley National Laboratory"/>
            <person name="Harder C.B."/>
            <person name="Miyauchi S."/>
            <person name="Viragh M."/>
            <person name="Kuo A."/>
            <person name="Thoen E."/>
            <person name="Andreopoulos B."/>
            <person name="Lu D."/>
            <person name="Skrede I."/>
            <person name="Drula E."/>
            <person name="Henrissat B."/>
            <person name="Morin E."/>
            <person name="Kohler A."/>
            <person name="Barry K."/>
            <person name="LaButti K."/>
            <person name="Morin E."/>
            <person name="Salamov A."/>
            <person name="Lipzen A."/>
            <person name="Mereny Z."/>
            <person name="Hegedus B."/>
            <person name="Baldrian P."/>
            <person name="Stursova M."/>
            <person name="Weitz H."/>
            <person name="Taylor A."/>
            <person name="Grigoriev I.V."/>
            <person name="Nagy L.G."/>
            <person name="Martin F."/>
            <person name="Kauserud H."/>
        </authorList>
    </citation>
    <scope>NUCLEOTIDE SEQUENCE</scope>
    <source>
        <strain evidence="2">9284</strain>
    </source>
</reference>
<organism evidence="2 3">
    <name type="scientific">Roridomyces roridus</name>
    <dbReference type="NCBI Taxonomy" id="1738132"/>
    <lineage>
        <taxon>Eukaryota</taxon>
        <taxon>Fungi</taxon>
        <taxon>Dikarya</taxon>
        <taxon>Basidiomycota</taxon>
        <taxon>Agaricomycotina</taxon>
        <taxon>Agaricomycetes</taxon>
        <taxon>Agaricomycetidae</taxon>
        <taxon>Agaricales</taxon>
        <taxon>Marasmiineae</taxon>
        <taxon>Mycenaceae</taxon>
        <taxon>Roridomyces</taxon>
    </lineage>
</organism>
<proteinExistence type="predicted"/>
<gene>
    <name evidence="2" type="ORF">FB45DRAFT_905885</name>
</gene>
<sequence>MKYTGRNANRSPIHTFFVPGILRYFTRNGVSSVYIDSIYFTLGTRTYSLPLVLLLWLLAWFILLLEYTMVLSMCVSACLVCLLVSIERTTAFQ</sequence>
<feature type="transmembrane region" description="Helical" evidence="1">
    <location>
        <begin position="47"/>
        <end position="63"/>
    </location>
</feature>
<protein>
    <submittedName>
        <fullName evidence="2">Uncharacterized protein</fullName>
    </submittedName>
</protein>
<evidence type="ECO:0000313" key="2">
    <source>
        <dbReference type="EMBL" id="KAJ7639518.1"/>
    </source>
</evidence>
<name>A0AAD7C5X3_9AGAR</name>
<evidence type="ECO:0000256" key="1">
    <source>
        <dbReference type="SAM" id="Phobius"/>
    </source>
</evidence>
<comment type="caution">
    <text evidence="2">The sequence shown here is derived from an EMBL/GenBank/DDBJ whole genome shotgun (WGS) entry which is preliminary data.</text>
</comment>
<keyword evidence="1" id="KW-0812">Transmembrane</keyword>
<keyword evidence="1" id="KW-0472">Membrane</keyword>
<dbReference type="Proteomes" id="UP001221142">
    <property type="component" value="Unassembled WGS sequence"/>
</dbReference>
<keyword evidence="1" id="KW-1133">Transmembrane helix</keyword>